<name>A0A0W0ZBX6_LEGSP</name>
<organism evidence="2 3">
    <name type="scientific">Legionella spiritensis</name>
    <dbReference type="NCBI Taxonomy" id="452"/>
    <lineage>
        <taxon>Bacteria</taxon>
        <taxon>Pseudomonadati</taxon>
        <taxon>Pseudomonadota</taxon>
        <taxon>Gammaproteobacteria</taxon>
        <taxon>Legionellales</taxon>
        <taxon>Legionellaceae</taxon>
        <taxon>Legionella</taxon>
    </lineage>
</organism>
<dbReference type="InterPro" id="IPR038765">
    <property type="entry name" value="Papain-like_cys_pep_sf"/>
</dbReference>
<dbReference type="InterPro" id="IPR003323">
    <property type="entry name" value="OTU_dom"/>
</dbReference>
<dbReference type="EMBL" id="LNYX01000001">
    <property type="protein sequence ID" value="KTD66286.1"/>
    <property type="molecule type" value="Genomic_DNA"/>
</dbReference>
<dbReference type="PATRIC" id="fig|452.5.peg.55"/>
<accession>A0A0W0ZBX6</accession>
<reference evidence="2 3" key="1">
    <citation type="submission" date="2015-11" db="EMBL/GenBank/DDBJ databases">
        <title>Genomic analysis of 38 Legionella species identifies large and diverse effector repertoires.</title>
        <authorList>
            <person name="Burstein D."/>
            <person name="Amaro F."/>
            <person name="Zusman T."/>
            <person name="Lifshitz Z."/>
            <person name="Cohen O."/>
            <person name="Gilbert J.A."/>
            <person name="Pupko T."/>
            <person name="Shuman H.A."/>
            <person name="Segal G."/>
        </authorList>
    </citation>
    <scope>NUCLEOTIDE SEQUENCE [LARGE SCALE GENOMIC DNA]</scope>
    <source>
        <strain evidence="2 3">Mt.St.Helens-9</strain>
    </source>
</reference>
<dbReference type="RefSeq" id="WP_058481992.1">
    <property type="nucleotide sequence ID" value="NZ_CAAAII010000002.1"/>
</dbReference>
<keyword evidence="3" id="KW-1185">Reference proteome</keyword>
<proteinExistence type="predicted"/>
<dbReference type="OrthoDB" id="5634175at2"/>
<protein>
    <recommendedName>
        <fullName evidence="1">OTU domain-containing protein</fullName>
    </recommendedName>
</protein>
<dbReference type="PROSITE" id="PS50802">
    <property type="entry name" value="OTU"/>
    <property type="match status" value="1"/>
</dbReference>
<dbReference type="CDD" id="cd22744">
    <property type="entry name" value="OTU"/>
    <property type="match status" value="1"/>
</dbReference>
<gene>
    <name evidence="2" type="ORF">Lspi_0049</name>
</gene>
<evidence type="ECO:0000313" key="2">
    <source>
        <dbReference type="EMBL" id="KTD66286.1"/>
    </source>
</evidence>
<dbReference type="AlphaFoldDB" id="A0A0W0ZBX6"/>
<sequence>MAITGFFKKPNTLPDTPSVQKVRQDQKTGRELVDVGGYGDCGFRAVAAGVLDNFFAQTFTNQPLLKKLLERHFQYFPPNPAVGLSTPFDRVRNTVSTPAGMAKFLNEFAFTLRQLAVEEMVAHPEHYRGAFVNGHEGTSPEEMRQPATWIDETAIAALANATNLPIDVRVVESGKELAMRLQYGPDSKKTTFDPVVIQLQNGHYIPQLRQSALFKSVKGQPVSVTFPTADHSHDPDMASILLRIKQDDERMATLFDDHFKRLNSMLDAREINKEQLIQIYIDGMGSSDYLKGRVHQVGLENGNQRFFADVIEKAQGGGLPIKLSNDTHETQVVHELTHAIARAIAIGHLDPEQVYAYIDNNEEEKPSSMRLS</sequence>
<dbReference type="Gene3D" id="3.90.70.80">
    <property type="match status" value="1"/>
</dbReference>
<comment type="caution">
    <text evidence="2">The sequence shown here is derived from an EMBL/GenBank/DDBJ whole genome shotgun (WGS) entry which is preliminary data.</text>
</comment>
<evidence type="ECO:0000259" key="1">
    <source>
        <dbReference type="PROSITE" id="PS50802"/>
    </source>
</evidence>
<dbReference type="STRING" id="452.Lspi_0049"/>
<evidence type="ECO:0000313" key="3">
    <source>
        <dbReference type="Proteomes" id="UP000054877"/>
    </source>
</evidence>
<dbReference type="Pfam" id="PF02338">
    <property type="entry name" value="OTU"/>
    <property type="match status" value="1"/>
</dbReference>
<dbReference type="SUPFAM" id="SSF54001">
    <property type="entry name" value="Cysteine proteinases"/>
    <property type="match status" value="1"/>
</dbReference>
<dbReference type="Proteomes" id="UP000054877">
    <property type="component" value="Unassembled WGS sequence"/>
</dbReference>
<feature type="domain" description="OTU" evidence="1">
    <location>
        <begin position="30"/>
        <end position="210"/>
    </location>
</feature>